<dbReference type="GO" id="GO:0005524">
    <property type="term" value="F:ATP binding"/>
    <property type="evidence" value="ECO:0007669"/>
    <property type="project" value="UniProtKB-KW"/>
</dbReference>
<dbReference type="SMART" id="SM00382">
    <property type="entry name" value="AAA"/>
    <property type="match status" value="1"/>
</dbReference>
<keyword evidence="2" id="KW-0547">Nucleotide-binding</keyword>
<dbReference type="Proteomes" id="UP000319143">
    <property type="component" value="Unassembled WGS sequence"/>
</dbReference>
<proteinExistence type="predicted"/>
<keyword evidence="1" id="KW-0813">Transport</keyword>
<evidence type="ECO:0000313" key="6">
    <source>
        <dbReference type="Proteomes" id="UP000319143"/>
    </source>
</evidence>
<organism evidence="5 6">
    <name type="scientific">Novipirellula artificiosorum</name>
    <dbReference type="NCBI Taxonomy" id="2528016"/>
    <lineage>
        <taxon>Bacteria</taxon>
        <taxon>Pseudomonadati</taxon>
        <taxon>Planctomycetota</taxon>
        <taxon>Planctomycetia</taxon>
        <taxon>Pirellulales</taxon>
        <taxon>Pirellulaceae</taxon>
        <taxon>Novipirellula</taxon>
    </lineage>
</organism>
<dbReference type="GO" id="GO:0016887">
    <property type="term" value="F:ATP hydrolysis activity"/>
    <property type="evidence" value="ECO:0007669"/>
    <property type="project" value="InterPro"/>
</dbReference>
<dbReference type="PROSITE" id="PS00211">
    <property type="entry name" value="ABC_TRANSPORTER_1"/>
    <property type="match status" value="1"/>
</dbReference>
<dbReference type="RefSeq" id="WP_146531534.1">
    <property type="nucleotide sequence ID" value="NZ_SJPV01000029.1"/>
</dbReference>
<dbReference type="Gene3D" id="3.40.50.300">
    <property type="entry name" value="P-loop containing nucleotide triphosphate hydrolases"/>
    <property type="match status" value="1"/>
</dbReference>
<gene>
    <name evidence="5" type="primary">ytrB_5</name>
    <name evidence="5" type="ORF">Poly41_68830</name>
</gene>
<keyword evidence="3 5" id="KW-0067">ATP-binding</keyword>
<dbReference type="PROSITE" id="PS50893">
    <property type="entry name" value="ABC_TRANSPORTER_2"/>
    <property type="match status" value="1"/>
</dbReference>
<comment type="caution">
    <text evidence="5">The sequence shown here is derived from an EMBL/GenBank/DDBJ whole genome shotgun (WGS) entry which is preliminary data.</text>
</comment>
<dbReference type="InterPro" id="IPR003439">
    <property type="entry name" value="ABC_transporter-like_ATP-bd"/>
</dbReference>
<reference evidence="5 6" key="1">
    <citation type="submission" date="2019-02" db="EMBL/GenBank/DDBJ databases">
        <title>Deep-cultivation of Planctomycetes and their phenomic and genomic characterization uncovers novel biology.</title>
        <authorList>
            <person name="Wiegand S."/>
            <person name="Jogler M."/>
            <person name="Boedeker C."/>
            <person name="Pinto D."/>
            <person name="Vollmers J."/>
            <person name="Rivas-Marin E."/>
            <person name="Kohn T."/>
            <person name="Peeters S.H."/>
            <person name="Heuer A."/>
            <person name="Rast P."/>
            <person name="Oberbeckmann S."/>
            <person name="Bunk B."/>
            <person name="Jeske O."/>
            <person name="Meyerdierks A."/>
            <person name="Storesund J.E."/>
            <person name="Kallscheuer N."/>
            <person name="Luecker S."/>
            <person name="Lage O.M."/>
            <person name="Pohl T."/>
            <person name="Merkel B.J."/>
            <person name="Hornburger P."/>
            <person name="Mueller R.-W."/>
            <person name="Bruemmer F."/>
            <person name="Labrenz M."/>
            <person name="Spormann A.M."/>
            <person name="Op Den Camp H."/>
            <person name="Overmann J."/>
            <person name="Amann R."/>
            <person name="Jetten M.S.M."/>
            <person name="Mascher T."/>
            <person name="Medema M.H."/>
            <person name="Devos D.P."/>
            <person name="Kaster A.-K."/>
            <person name="Ovreas L."/>
            <person name="Rohde M."/>
            <person name="Galperin M.Y."/>
            <person name="Jogler C."/>
        </authorList>
    </citation>
    <scope>NUCLEOTIDE SEQUENCE [LARGE SCALE GENOMIC DNA]</scope>
    <source>
        <strain evidence="5 6">Poly41</strain>
    </source>
</reference>
<evidence type="ECO:0000313" key="5">
    <source>
        <dbReference type="EMBL" id="TWU28780.1"/>
    </source>
</evidence>
<sequence length="306" mass="33405">MSDSTIHVDRVTKSFGSQSVLQDVSLSVPAGQTLALLGRNGAGKTTTIRVLLGLIPADSGAVRLGGIDPSVDPLKVRGQVGYLAEDQTMYGWMTPTELIRFLVPFYPTWDTQRAEDCIRRFDIPRHTRIGRLSKGQAVKLGLALATAHRPAIVILDDPSMGLDPIARKEFNRDLVEHLQSSGATVLYSSHLLDEVESVADAVAILDQGRIVRVGETESVRTEVKRILVPLTSIAGTSRPDGLLDVRRYDDRLALVCDDAEAYIERLSAQSIPFDVVDLSLDEIFEAFVIGRTTDWPIAEADTSVLA</sequence>
<dbReference type="OrthoDB" id="9795548at2"/>
<dbReference type="SUPFAM" id="SSF52540">
    <property type="entry name" value="P-loop containing nucleoside triphosphate hydrolases"/>
    <property type="match status" value="1"/>
</dbReference>
<evidence type="ECO:0000259" key="4">
    <source>
        <dbReference type="PROSITE" id="PS50893"/>
    </source>
</evidence>
<protein>
    <submittedName>
        <fullName evidence="5">ABC transporter ATP-binding protein YtrB</fullName>
    </submittedName>
</protein>
<evidence type="ECO:0000256" key="1">
    <source>
        <dbReference type="ARBA" id="ARBA00022448"/>
    </source>
</evidence>
<dbReference type="InterPro" id="IPR003593">
    <property type="entry name" value="AAA+_ATPase"/>
</dbReference>
<dbReference type="PANTHER" id="PTHR42939:SF1">
    <property type="entry name" value="ABC TRANSPORTER ATP-BINDING PROTEIN ALBC-RELATED"/>
    <property type="match status" value="1"/>
</dbReference>
<evidence type="ECO:0000256" key="3">
    <source>
        <dbReference type="ARBA" id="ARBA00022840"/>
    </source>
</evidence>
<accession>A0A5C6CW50</accession>
<name>A0A5C6CW50_9BACT</name>
<dbReference type="InterPro" id="IPR051782">
    <property type="entry name" value="ABC_Transporter_VariousFunc"/>
</dbReference>
<evidence type="ECO:0000256" key="2">
    <source>
        <dbReference type="ARBA" id="ARBA00022741"/>
    </source>
</evidence>
<dbReference type="AlphaFoldDB" id="A0A5C6CW50"/>
<feature type="domain" description="ABC transporter" evidence="4">
    <location>
        <begin position="6"/>
        <end position="232"/>
    </location>
</feature>
<dbReference type="EMBL" id="SJPV01000029">
    <property type="protein sequence ID" value="TWU28780.1"/>
    <property type="molecule type" value="Genomic_DNA"/>
</dbReference>
<dbReference type="InterPro" id="IPR027417">
    <property type="entry name" value="P-loop_NTPase"/>
</dbReference>
<dbReference type="Pfam" id="PF00005">
    <property type="entry name" value="ABC_tran"/>
    <property type="match status" value="1"/>
</dbReference>
<dbReference type="CDD" id="cd03230">
    <property type="entry name" value="ABC_DR_subfamily_A"/>
    <property type="match status" value="1"/>
</dbReference>
<dbReference type="PANTHER" id="PTHR42939">
    <property type="entry name" value="ABC TRANSPORTER ATP-BINDING PROTEIN ALBC-RELATED"/>
    <property type="match status" value="1"/>
</dbReference>
<dbReference type="InterPro" id="IPR017871">
    <property type="entry name" value="ABC_transporter-like_CS"/>
</dbReference>
<keyword evidence="6" id="KW-1185">Reference proteome</keyword>